<evidence type="ECO:0000313" key="2">
    <source>
        <dbReference type="EMBL" id="GAA2042672.1"/>
    </source>
</evidence>
<dbReference type="EMBL" id="BAAANQ010000001">
    <property type="protein sequence ID" value="GAA2042672.1"/>
    <property type="molecule type" value="Genomic_DNA"/>
</dbReference>
<comment type="caution">
    <text evidence="2">The sequence shown here is derived from an EMBL/GenBank/DDBJ whole genome shotgun (WGS) entry which is preliminary data.</text>
</comment>
<sequence length="227" mass="23439">MRWGPVAGAAAGTPPGVRRAFAEVPPGRASFRPVGDGRHTRGTGAQRHGGRAGGHMVTVGRTGRGPARVTAPVLALGALLVLLPAADAASVHPTTYKDETFLTAETGGVLAIEGGECFTDPGWVSAAGEVMVRYVPCDEGPAANQVYGFVAAPEGDGGYERERVAAFGWETCARGFRVHWPEEDAAAGIGFYPVLPTAATWASGDRDVMCVAYRPAGPLTGSLLPTL</sequence>
<protein>
    <recommendedName>
        <fullName evidence="4">Septum formation-related domain-containing protein</fullName>
    </recommendedName>
</protein>
<organism evidence="2 3">
    <name type="scientific">Streptomyces cheonanensis</name>
    <dbReference type="NCBI Taxonomy" id="312720"/>
    <lineage>
        <taxon>Bacteria</taxon>
        <taxon>Bacillati</taxon>
        <taxon>Actinomycetota</taxon>
        <taxon>Actinomycetes</taxon>
        <taxon>Kitasatosporales</taxon>
        <taxon>Streptomycetaceae</taxon>
        <taxon>Streptomyces</taxon>
    </lineage>
</organism>
<feature type="region of interest" description="Disordered" evidence="1">
    <location>
        <begin position="27"/>
        <end position="64"/>
    </location>
</feature>
<evidence type="ECO:0000256" key="1">
    <source>
        <dbReference type="SAM" id="MobiDB-lite"/>
    </source>
</evidence>
<evidence type="ECO:0008006" key="4">
    <source>
        <dbReference type="Google" id="ProtNLM"/>
    </source>
</evidence>
<name>A0ABN2UYR6_9ACTN</name>
<gene>
    <name evidence="2" type="ORF">GCM10009757_06420</name>
</gene>
<accession>A0ABN2UYR6</accession>
<reference evidence="2 3" key="1">
    <citation type="journal article" date="2019" name="Int. J. Syst. Evol. Microbiol.">
        <title>The Global Catalogue of Microorganisms (GCM) 10K type strain sequencing project: providing services to taxonomists for standard genome sequencing and annotation.</title>
        <authorList>
            <consortium name="The Broad Institute Genomics Platform"/>
            <consortium name="The Broad Institute Genome Sequencing Center for Infectious Disease"/>
            <person name="Wu L."/>
            <person name="Ma J."/>
        </authorList>
    </citation>
    <scope>NUCLEOTIDE SEQUENCE [LARGE SCALE GENOMIC DNA]</scope>
    <source>
        <strain evidence="2 3">JCM 14549</strain>
    </source>
</reference>
<dbReference type="Proteomes" id="UP001403094">
    <property type="component" value="Unassembled WGS sequence"/>
</dbReference>
<evidence type="ECO:0000313" key="3">
    <source>
        <dbReference type="Proteomes" id="UP001403094"/>
    </source>
</evidence>
<proteinExistence type="predicted"/>
<keyword evidence="3" id="KW-1185">Reference proteome</keyword>